<protein>
    <recommendedName>
        <fullName evidence="3">N-acetylmuramic acid 6-phosphate etherase</fullName>
        <shortName evidence="3">MurNAc-6-P etherase</shortName>
        <ecNumber evidence="3">4.2.1.126</ecNumber>
    </recommendedName>
    <alternativeName>
        <fullName evidence="3">N-acetylmuramic acid 6-phosphate hydrolase</fullName>
    </alternativeName>
    <alternativeName>
        <fullName evidence="3">N-acetylmuramic acid 6-phosphate lyase</fullName>
    </alternativeName>
</protein>
<keyword evidence="2 3" id="KW-0119">Carbohydrate metabolism</keyword>
<dbReference type="EMBL" id="JAUQSX010000010">
    <property type="protein sequence ID" value="MDO7848357.1"/>
    <property type="molecule type" value="Genomic_DNA"/>
</dbReference>
<proteinExistence type="inferred from homology"/>
<dbReference type="NCBIfam" id="TIGR00274">
    <property type="entry name" value="N-acetylmuramic acid 6-phosphate etherase"/>
    <property type="match status" value="1"/>
</dbReference>
<comment type="pathway">
    <text evidence="3">Amino-sugar metabolism; N-acetylmuramate degradation.</text>
</comment>
<feature type="domain" description="SIS" evidence="4">
    <location>
        <begin position="60"/>
        <end position="223"/>
    </location>
</feature>
<dbReference type="HAMAP" id="MF_00068">
    <property type="entry name" value="MurQ"/>
    <property type="match status" value="1"/>
</dbReference>
<dbReference type="SUPFAM" id="SSF53697">
    <property type="entry name" value="SIS domain"/>
    <property type="match status" value="1"/>
</dbReference>
<sequence>MNKLKHVLQSMMTTEAPSEFNHLETLSTTELLAGMNQLDRTVPETVAKALPQIEALVEATVARLRDGGRLFYIGAGTSGRLGVVDASECPPTFGVPAEMVVGIMAGGDGAIRVAVEGAEDDAEQAWVDLQQHHISAKDVLVGIAASGRTPYVIGGLQRARAAGVATGCVVCNAGSAVAAAAEFPVEVVTGPEFITGSTRLKAGSAQKMALNMLTTATFIRLGYVRGNKMVDMKLSNVKLVDRGERMLMDELGIGQAEAAELLKQHGSVRAALEAAAKQ</sequence>
<keyword evidence="6" id="KW-1185">Reference proteome</keyword>
<dbReference type="PANTHER" id="PTHR10088:SF4">
    <property type="entry name" value="GLUCOKINASE REGULATORY PROTEIN"/>
    <property type="match status" value="1"/>
</dbReference>
<comment type="caution">
    <text evidence="5">The sequence shown here is derived from an EMBL/GenBank/DDBJ whole genome shotgun (WGS) entry which is preliminary data.</text>
</comment>
<comment type="subunit">
    <text evidence="3">Homodimer.</text>
</comment>
<dbReference type="NCBIfam" id="NF009222">
    <property type="entry name" value="PRK12570.1"/>
    <property type="match status" value="1"/>
</dbReference>
<dbReference type="Pfam" id="PF22645">
    <property type="entry name" value="GKRP_SIS_N"/>
    <property type="match status" value="1"/>
</dbReference>
<evidence type="ECO:0000259" key="4">
    <source>
        <dbReference type="PROSITE" id="PS51464"/>
    </source>
</evidence>
<dbReference type="Gene3D" id="1.10.8.1080">
    <property type="match status" value="1"/>
</dbReference>
<dbReference type="RefSeq" id="WP_305013035.1">
    <property type="nucleotide sequence ID" value="NZ_JAUQSX010000010.1"/>
</dbReference>
<dbReference type="PANTHER" id="PTHR10088">
    <property type="entry name" value="GLUCOKINASE REGULATORY PROTEIN"/>
    <property type="match status" value="1"/>
</dbReference>
<dbReference type="NCBIfam" id="NF003915">
    <property type="entry name" value="PRK05441.1"/>
    <property type="match status" value="1"/>
</dbReference>
<dbReference type="InterPro" id="IPR001347">
    <property type="entry name" value="SIS_dom"/>
</dbReference>
<dbReference type="Proteomes" id="UP001167796">
    <property type="component" value="Unassembled WGS sequence"/>
</dbReference>
<dbReference type="InterPro" id="IPR005488">
    <property type="entry name" value="Etherase_MurQ"/>
</dbReference>
<evidence type="ECO:0000256" key="1">
    <source>
        <dbReference type="ARBA" id="ARBA00023239"/>
    </source>
</evidence>
<dbReference type="InterPro" id="IPR040190">
    <property type="entry name" value="MURQ/GCKR"/>
</dbReference>
<dbReference type="EC" id="4.2.1.126" evidence="3"/>
<reference evidence="5" key="1">
    <citation type="submission" date="2023-07" db="EMBL/GenBank/DDBJ databases">
        <authorList>
            <person name="Kim M.K."/>
        </authorList>
    </citation>
    <scope>NUCLEOTIDE SEQUENCE</scope>
    <source>
        <strain evidence="5">M29</strain>
    </source>
</reference>
<feature type="active site" description="Proton donor" evidence="3">
    <location>
        <position position="88"/>
    </location>
</feature>
<dbReference type="PROSITE" id="PS51464">
    <property type="entry name" value="SIS"/>
    <property type="match status" value="1"/>
</dbReference>
<evidence type="ECO:0000313" key="6">
    <source>
        <dbReference type="Proteomes" id="UP001167796"/>
    </source>
</evidence>
<dbReference type="GO" id="GO:0016829">
    <property type="term" value="F:lyase activity"/>
    <property type="evidence" value="ECO:0007669"/>
    <property type="project" value="UniProtKB-KW"/>
</dbReference>
<comment type="similarity">
    <text evidence="3">Belongs to the GCKR-like family. MurNAc-6-P etherase subfamily.</text>
</comment>
<comment type="function">
    <text evidence="3">Specifically catalyzes the cleavage of the D-lactyl ether substituent of MurNAc 6-phosphate, producing GlcNAc 6-phosphate and D-lactate.</text>
</comment>
<dbReference type="PROSITE" id="PS50012">
    <property type="entry name" value="RCC1_3"/>
    <property type="match status" value="1"/>
</dbReference>
<name>A0ABT9AG71_9BACT</name>
<evidence type="ECO:0000256" key="3">
    <source>
        <dbReference type="HAMAP-Rule" id="MF_00068"/>
    </source>
</evidence>
<accession>A0ABT9AG71</accession>
<dbReference type="CDD" id="cd05007">
    <property type="entry name" value="SIS_Etherase"/>
    <property type="match status" value="1"/>
</dbReference>
<comment type="catalytic activity">
    <reaction evidence="3">
        <text>N-acetyl-D-muramate 6-phosphate + H2O = N-acetyl-D-glucosamine 6-phosphate + (R)-lactate</text>
        <dbReference type="Rhea" id="RHEA:26410"/>
        <dbReference type="ChEBI" id="CHEBI:15377"/>
        <dbReference type="ChEBI" id="CHEBI:16004"/>
        <dbReference type="ChEBI" id="CHEBI:57513"/>
        <dbReference type="ChEBI" id="CHEBI:58722"/>
        <dbReference type="EC" id="4.2.1.126"/>
    </reaction>
</comment>
<dbReference type="InterPro" id="IPR005486">
    <property type="entry name" value="Glucokinase_regulatory_CS"/>
</dbReference>
<comment type="miscellaneous">
    <text evidence="3">A lyase-type mechanism (elimination/hydration) is suggested for the cleavage of the lactyl ether bond of MurNAc 6-phosphate, with the formation of an alpha,beta-unsaturated aldehyde intermediate with (E)-stereochemistry, followed by the syn addition of water to give product.</text>
</comment>
<evidence type="ECO:0000313" key="5">
    <source>
        <dbReference type="EMBL" id="MDO7848357.1"/>
    </source>
</evidence>
<dbReference type="InterPro" id="IPR046348">
    <property type="entry name" value="SIS_dom_sf"/>
</dbReference>
<evidence type="ECO:0000256" key="2">
    <source>
        <dbReference type="ARBA" id="ARBA00023277"/>
    </source>
</evidence>
<keyword evidence="1 3" id="KW-0456">Lyase</keyword>
<dbReference type="Gene3D" id="3.40.50.10490">
    <property type="entry name" value="Glucose-6-phosphate isomerase like protein, domain 1"/>
    <property type="match status" value="1"/>
</dbReference>
<gene>
    <name evidence="3 5" type="primary">murQ</name>
    <name evidence="5" type="ORF">Q5H92_18465</name>
</gene>
<dbReference type="InterPro" id="IPR000408">
    <property type="entry name" value="Reg_chr_condens"/>
</dbReference>
<dbReference type="PROSITE" id="PS01272">
    <property type="entry name" value="GCKR"/>
    <property type="match status" value="1"/>
</dbReference>
<organism evidence="5 6">
    <name type="scientific">Hymenobacter mellowenesis</name>
    <dbReference type="NCBI Taxonomy" id="3063995"/>
    <lineage>
        <taxon>Bacteria</taxon>
        <taxon>Pseudomonadati</taxon>
        <taxon>Bacteroidota</taxon>
        <taxon>Cytophagia</taxon>
        <taxon>Cytophagales</taxon>
        <taxon>Hymenobacteraceae</taxon>
        <taxon>Hymenobacter</taxon>
    </lineage>
</organism>
<feature type="active site" evidence="3">
    <location>
        <position position="119"/>
    </location>
</feature>